<feature type="compositionally biased region" description="Low complexity" evidence="1">
    <location>
        <begin position="32"/>
        <end position="41"/>
    </location>
</feature>
<keyword evidence="2" id="KW-1133">Transmembrane helix</keyword>
<evidence type="ECO:0000256" key="2">
    <source>
        <dbReference type="SAM" id="Phobius"/>
    </source>
</evidence>
<protein>
    <submittedName>
        <fullName evidence="4">Uncharacterized protein</fullName>
    </submittedName>
</protein>
<name>A0A915HG95_ROMCU</name>
<dbReference type="WBParaSite" id="nRc.2.0.1.t01052-RA">
    <property type="protein sequence ID" value="nRc.2.0.1.t01052-RA"/>
    <property type="gene ID" value="nRc.2.0.1.g01052"/>
</dbReference>
<proteinExistence type="predicted"/>
<evidence type="ECO:0000256" key="1">
    <source>
        <dbReference type="SAM" id="MobiDB-lite"/>
    </source>
</evidence>
<evidence type="ECO:0000313" key="4">
    <source>
        <dbReference type="WBParaSite" id="nRc.2.0.1.t01052-RA"/>
    </source>
</evidence>
<feature type="transmembrane region" description="Helical" evidence="2">
    <location>
        <begin position="60"/>
        <end position="83"/>
    </location>
</feature>
<organism evidence="3 4">
    <name type="scientific">Romanomermis culicivorax</name>
    <name type="common">Nematode worm</name>
    <dbReference type="NCBI Taxonomy" id="13658"/>
    <lineage>
        <taxon>Eukaryota</taxon>
        <taxon>Metazoa</taxon>
        <taxon>Ecdysozoa</taxon>
        <taxon>Nematoda</taxon>
        <taxon>Enoplea</taxon>
        <taxon>Dorylaimia</taxon>
        <taxon>Mermithida</taxon>
        <taxon>Mermithoidea</taxon>
        <taxon>Mermithidae</taxon>
        <taxon>Romanomermis</taxon>
    </lineage>
</organism>
<dbReference type="Proteomes" id="UP000887565">
    <property type="component" value="Unplaced"/>
</dbReference>
<keyword evidence="2" id="KW-0812">Transmembrane</keyword>
<reference evidence="4" key="1">
    <citation type="submission" date="2022-11" db="UniProtKB">
        <authorList>
            <consortium name="WormBaseParasite"/>
        </authorList>
    </citation>
    <scope>IDENTIFICATION</scope>
</reference>
<feature type="region of interest" description="Disordered" evidence="1">
    <location>
        <begin position="22"/>
        <end position="46"/>
    </location>
</feature>
<keyword evidence="2" id="KW-0472">Membrane</keyword>
<sequence length="87" mass="9414">MWEDPALVGLNAQQVRAWMAAENGAARDNEPSTSTASSSTAGDEVALGAEEKAENAKNSARYFCILLLDFTIKIVTVCVLLLLKREK</sequence>
<evidence type="ECO:0000313" key="3">
    <source>
        <dbReference type="Proteomes" id="UP000887565"/>
    </source>
</evidence>
<accession>A0A915HG95</accession>
<dbReference type="AlphaFoldDB" id="A0A915HG95"/>
<keyword evidence="3" id="KW-1185">Reference proteome</keyword>